<protein>
    <submittedName>
        <fullName evidence="1">PIR protein CIR protein</fullName>
    </submittedName>
</protein>
<dbReference type="VEuPathDB" id="PlasmoDB:PVPCR_0201750"/>
<sequence>MAKSSYNVKDLYSVFNEIDDYFWEKTQDGGGTSGFANESIRKYCPYRGAFNKELGTCYFYHEKATSGVINLVEKLIKYGLDYDKLAEYAILFLSYKLYQTPEYSGRKLNDIYTKNIEKNEYYNNKIKVNGLTCKEIINRKKDLMNMNTKEISKFNEAFSILCKLYNEIKNNKVDCTKYPSYPENFANKFEELNNDSNINGSTSYSKLLSTLSDDYNNLKNIYDSNNSCNFPPLPKVKTPPSKLIPALSTFSVIPVFLGISYKVNDKKFINIILKIILIKYLQTLTSYAS</sequence>
<name>A0A6V7SCY1_PLAVN</name>
<accession>A0A6V7SCY1</accession>
<evidence type="ECO:0000313" key="1">
    <source>
        <dbReference type="EMBL" id="CAD2096577.1"/>
    </source>
</evidence>
<dbReference type="AlphaFoldDB" id="A0A6V7SCY1"/>
<dbReference type="NCBIfam" id="TIGR01590">
    <property type="entry name" value="yir-bir-cir_Pla"/>
    <property type="match status" value="1"/>
</dbReference>
<dbReference type="Proteomes" id="UP000515268">
    <property type="component" value="Chromosome PVPCR_02"/>
</dbReference>
<gene>
    <name evidence="1" type="ORF">PVPCR_0201750</name>
</gene>
<dbReference type="EMBL" id="LR865407">
    <property type="protein sequence ID" value="CAD2096577.1"/>
    <property type="molecule type" value="Genomic_DNA"/>
</dbReference>
<dbReference type="InterPro" id="IPR006477">
    <property type="entry name" value="Yir_bir_cir"/>
</dbReference>
<reference evidence="1 2" key="1">
    <citation type="submission" date="2020-08" db="EMBL/GenBank/DDBJ databases">
        <authorList>
            <person name="Ramaprasad A."/>
        </authorList>
    </citation>
    <scope>NUCLEOTIDE SEQUENCE [LARGE SCALE GENOMIC DNA]</scope>
</reference>
<proteinExistence type="predicted"/>
<keyword evidence="2" id="KW-1185">Reference proteome</keyword>
<evidence type="ECO:0000313" key="2">
    <source>
        <dbReference type="Proteomes" id="UP000515268"/>
    </source>
</evidence>
<organism evidence="1 2">
    <name type="scientific">Plasmodium vinckei petteri</name>
    <dbReference type="NCBI Taxonomy" id="138298"/>
    <lineage>
        <taxon>Eukaryota</taxon>
        <taxon>Sar</taxon>
        <taxon>Alveolata</taxon>
        <taxon>Apicomplexa</taxon>
        <taxon>Aconoidasida</taxon>
        <taxon>Haemosporida</taxon>
        <taxon>Plasmodiidae</taxon>
        <taxon>Plasmodium</taxon>
        <taxon>Plasmodium (Vinckeia)</taxon>
    </lineage>
</organism>
<dbReference type="Pfam" id="PF06022">
    <property type="entry name" value="Cir_Bir_Yir"/>
    <property type="match status" value="1"/>
</dbReference>